<proteinExistence type="predicted"/>
<reference evidence="1 2" key="1">
    <citation type="submission" date="2019-06" db="EMBL/GenBank/DDBJ databases">
        <title>Genome sequence analysis of &gt;100 Bacillus licheniformis strains suggests intrinsic resistance to this species.</title>
        <authorList>
            <person name="Wels M."/>
            <person name="Siezen R.J."/>
            <person name="Johansen E."/>
            <person name="Stuer-Lauridsen B."/>
            <person name="Bjerre K."/>
            <person name="Nielsen B.K.K."/>
        </authorList>
    </citation>
    <scope>NUCLEOTIDE SEQUENCE [LARGE SCALE GENOMIC DNA]</scope>
    <source>
        <strain evidence="1 2">BAC-16736</strain>
    </source>
</reference>
<dbReference type="EMBL" id="NILC01000028">
    <property type="protein sequence ID" value="TWL23671.1"/>
    <property type="molecule type" value="Genomic_DNA"/>
</dbReference>
<name>A0A8B5Y830_BACLI</name>
<protein>
    <submittedName>
        <fullName evidence="1">Uncharacterized protein</fullName>
    </submittedName>
</protein>
<organism evidence="1 2">
    <name type="scientific">Bacillus licheniformis</name>
    <dbReference type="NCBI Taxonomy" id="1402"/>
    <lineage>
        <taxon>Bacteria</taxon>
        <taxon>Bacillati</taxon>
        <taxon>Bacillota</taxon>
        <taxon>Bacilli</taxon>
        <taxon>Bacillales</taxon>
        <taxon>Bacillaceae</taxon>
        <taxon>Bacillus</taxon>
    </lineage>
</organism>
<evidence type="ECO:0000313" key="2">
    <source>
        <dbReference type="Proteomes" id="UP000435910"/>
    </source>
</evidence>
<gene>
    <name evidence="1" type="ORF">CHCC16736_1379</name>
</gene>
<evidence type="ECO:0000313" key="1">
    <source>
        <dbReference type="EMBL" id="TWL23671.1"/>
    </source>
</evidence>
<comment type="caution">
    <text evidence="1">The sequence shown here is derived from an EMBL/GenBank/DDBJ whole genome shotgun (WGS) entry which is preliminary data.</text>
</comment>
<dbReference type="AlphaFoldDB" id="A0A8B5Y830"/>
<dbReference type="Proteomes" id="UP000435910">
    <property type="component" value="Unassembled WGS sequence"/>
</dbReference>
<sequence>MMSFTVQRKRSDEKSRVIFRLFLFHFKKTRNHFMLLDINIEAS</sequence>
<accession>A0A8B5Y830</accession>